<dbReference type="CDD" id="cd12107">
    <property type="entry name" value="Hemerythrin"/>
    <property type="match status" value="1"/>
</dbReference>
<dbReference type="PANTHER" id="PTHR45138">
    <property type="entry name" value="REGULATORY COMPONENTS OF SENSORY TRANSDUCTION SYSTEM"/>
    <property type="match status" value="1"/>
</dbReference>
<dbReference type="NCBIfam" id="TIGR02481">
    <property type="entry name" value="hemeryth_dom"/>
    <property type="match status" value="1"/>
</dbReference>
<keyword evidence="6" id="KW-0175">Coiled coil</keyword>
<keyword evidence="3" id="KW-0479">Metal-binding</keyword>
<dbReference type="Gene3D" id="3.30.70.270">
    <property type="match status" value="1"/>
</dbReference>
<dbReference type="RefSeq" id="WP_110781808.1">
    <property type="nucleotide sequence ID" value="NZ_QJTI01000019.1"/>
</dbReference>
<protein>
    <recommendedName>
        <fullName evidence="2">diguanylate cyclase</fullName>
        <ecNumber evidence="2">2.7.7.65</ecNumber>
    </recommendedName>
</protein>
<comment type="similarity">
    <text evidence="1">Belongs to the hemerythrin family.</text>
</comment>
<dbReference type="SUPFAM" id="SSF47188">
    <property type="entry name" value="Hemerythrin-like"/>
    <property type="match status" value="1"/>
</dbReference>
<dbReference type="InterPro" id="IPR043128">
    <property type="entry name" value="Rev_trsase/Diguanyl_cyclase"/>
</dbReference>
<keyword evidence="9" id="KW-1185">Reference proteome</keyword>
<dbReference type="Pfam" id="PF01814">
    <property type="entry name" value="Hemerythrin"/>
    <property type="match status" value="1"/>
</dbReference>
<dbReference type="InterPro" id="IPR000160">
    <property type="entry name" value="GGDEF_dom"/>
</dbReference>
<sequence length="492" mass="55657">MYADADRKWTELIAVQALQQIKKLDLALEPKSFDLWFSYYSGRNRPLVEALNRLLATSPKPSWLQMAQIHEQYLTPYKAAERIRSLGSQVHVQSNSLVDVIEEASGAAQGYEQRLSNAAPRLAIERVDGGLRQLVSELMSWTDEIQSTNSQLVGRLKSTAEHLRDLQDQLDQVRLESMIDPLTDVGNRRYFDASLARLLKDGANAQPLALLLIDVDNFKMFNDRHGHIIGDDILRLTASTIKQSSRHGDIVCRYGGDEFAIILPNTSLEGALLLGEKIQAAIAARELHRRSTHENLGRLIVSIGAAEHRFDEPPEAFIERADHWMYAAKQSGRDRSNLDDSSQSPQRARGTVELVWHRSYACGEVMIDRQHRELFDIANVILSTHVESLEVPQVIDIVEILIAHVTEHFSYEESVLEAVGYDRLDAHKVEHERLLSRARQLKEAVACGESSLRELREFLVNIVVVAHLLKEDRQFFPVLEGQRSQEDAEPSA</sequence>
<dbReference type="NCBIfam" id="TIGR00254">
    <property type="entry name" value="GGDEF"/>
    <property type="match status" value="1"/>
</dbReference>
<comment type="caution">
    <text evidence="8">The sequence shown here is derived from an EMBL/GenBank/DDBJ whole genome shotgun (WGS) entry which is preliminary data.</text>
</comment>
<dbReference type="GO" id="GO:0046872">
    <property type="term" value="F:metal ion binding"/>
    <property type="evidence" value="ECO:0007669"/>
    <property type="project" value="UniProtKB-KW"/>
</dbReference>
<evidence type="ECO:0000259" key="7">
    <source>
        <dbReference type="PROSITE" id="PS50887"/>
    </source>
</evidence>
<dbReference type="SUPFAM" id="SSF55073">
    <property type="entry name" value="Nucleotide cyclase"/>
    <property type="match status" value="1"/>
</dbReference>
<dbReference type="InterPro" id="IPR012312">
    <property type="entry name" value="Hemerythrin-like"/>
</dbReference>
<dbReference type="Proteomes" id="UP000248148">
    <property type="component" value="Unassembled WGS sequence"/>
</dbReference>
<dbReference type="GO" id="GO:1902201">
    <property type="term" value="P:negative regulation of bacterial-type flagellum-dependent cell motility"/>
    <property type="evidence" value="ECO:0007669"/>
    <property type="project" value="TreeGrafter"/>
</dbReference>
<accession>A0A318TEQ9</accession>
<dbReference type="GO" id="GO:0043709">
    <property type="term" value="P:cell adhesion involved in single-species biofilm formation"/>
    <property type="evidence" value="ECO:0007669"/>
    <property type="project" value="TreeGrafter"/>
</dbReference>
<gene>
    <name evidence="8" type="ORF">BJ122_11962</name>
</gene>
<dbReference type="EMBL" id="QJTI01000019">
    <property type="protein sequence ID" value="PYF01658.1"/>
    <property type="molecule type" value="Genomic_DNA"/>
</dbReference>
<evidence type="ECO:0000256" key="5">
    <source>
        <dbReference type="ARBA" id="ARBA00034247"/>
    </source>
</evidence>
<evidence type="ECO:0000256" key="4">
    <source>
        <dbReference type="ARBA" id="ARBA00023004"/>
    </source>
</evidence>
<dbReference type="OrthoDB" id="9805474at2"/>
<dbReference type="Gene3D" id="1.20.120.50">
    <property type="entry name" value="Hemerythrin-like"/>
    <property type="match status" value="1"/>
</dbReference>
<dbReference type="InterPro" id="IPR029787">
    <property type="entry name" value="Nucleotide_cyclase"/>
</dbReference>
<feature type="domain" description="GGDEF" evidence="7">
    <location>
        <begin position="206"/>
        <end position="341"/>
    </location>
</feature>
<dbReference type="PROSITE" id="PS50887">
    <property type="entry name" value="GGDEF"/>
    <property type="match status" value="1"/>
</dbReference>
<dbReference type="CDD" id="cd01949">
    <property type="entry name" value="GGDEF"/>
    <property type="match status" value="1"/>
</dbReference>
<feature type="coiled-coil region" evidence="6">
    <location>
        <begin position="131"/>
        <end position="176"/>
    </location>
</feature>
<dbReference type="AlphaFoldDB" id="A0A318TEQ9"/>
<name>A0A318TEQ9_9BRAD</name>
<organism evidence="8 9">
    <name type="scientific">Rhodopseudomonas faecalis</name>
    <dbReference type="NCBI Taxonomy" id="99655"/>
    <lineage>
        <taxon>Bacteria</taxon>
        <taxon>Pseudomonadati</taxon>
        <taxon>Pseudomonadota</taxon>
        <taxon>Alphaproteobacteria</taxon>
        <taxon>Hyphomicrobiales</taxon>
        <taxon>Nitrobacteraceae</taxon>
        <taxon>Rhodopseudomonas</taxon>
    </lineage>
</organism>
<dbReference type="GO" id="GO:0005886">
    <property type="term" value="C:plasma membrane"/>
    <property type="evidence" value="ECO:0007669"/>
    <property type="project" value="TreeGrafter"/>
</dbReference>
<dbReference type="InterPro" id="IPR050469">
    <property type="entry name" value="Diguanylate_Cyclase"/>
</dbReference>
<dbReference type="InterPro" id="IPR012827">
    <property type="entry name" value="Hemerythrin_metal-bd"/>
</dbReference>
<proteinExistence type="inferred from homology"/>
<dbReference type="PANTHER" id="PTHR45138:SF9">
    <property type="entry name" value="DIGUANYLATE CYCLASE DGCM-RELATED"/>
    <property type="match status" value="1"/>
</dbReference>
<dbReference type="FunFam" id="3.30.70.270:FF:000001">
    <property type="entry name" value="Diguanylate cyclase domain protein"/>
    <property type="match status" value="1"/>
</dbReference>
<dbReference type="InterPro" id="IPR035938">
    <property type="entry name" value="Hemerythrin-like_sf"/>
</dbReference>
<evidence type="ECO:0000256" key="6">
    <source>
        <dbReference type="SAM" id="Coils"/>
    </source>
</evidence>
<comment type="catalytic activity">
    <reaction evidence="5">
        <text>2 GTP = 3',3'-c-di-GMP + 2 diphosphate</text>
        <dbReference type="Rhea" id="RHEA:24898"/>
        <dbReference type="ChEBI" id="CHEBI:33019"/>
        <dbReference type="ChEBI" id="CHEBI:37565"/>
        <dbReference type="ChEBI" id="CHEBI:58805"/>
        <dbReference type="EC" id="2.7.7.65"/>
    </reaction>
</comment>
<evidence type="ECO:0000256" key="1">
    <source>
        <dbReference type="ARBA" id="ARBA00010587"/>
    </source>
</evidence>
<dbReference type="PROSITE" id="PS00550">
    <property type="entry name" value="HEMERYTHRINS"/>
    <property type="match status" value="1"/>
</dbReference>
<dbReference type="SMART" id="SM00267">
    <property type="entry name" value="GGDEF"/>
    <property type="match status" value="1"/>
</dbReference>
<dbReference type="EC" id="2.7.7.65" evidence="2"/>
<evidence type="ECO:0000256" key="3">
    <source>
        <dbReference type="ARBA" id="ARBA00022723"/>
    </source>
</evidence>
<evidence type="ECO:0000313" key="9">
    <source>
        <dbReference type="Proteomes" id="UP000248148"/>
    </source>
</evidence>
<evidence type="ECO:0000313" key="8">
    <source>
        <dbReference type="EMBL" id="PYF01658.1"/>
    </source>
</evidence>
<evidence type="ECO:0000256" key="2">
    <source>
        <dbReference type="ARBA" id="ARBA00012528"/>
    </source>
</evidence>
<dbReference type="Pfam" id="PF00990">
    <property type="entry name" value="GGDEF"/>
    <property type="match status" value="1"/>
</dbReference>
<reference evidence="8 9" key="1">
    <citation type="submission" date="2018-06" db="EMBL/GenBank/DDBJ databases">
        <title>Genomic Encyclopedia of Archaeal and Bacterial Type Strains, Phase II (KMG-II): from individual species to whole genera.</title>
        <authorList>
            <person name="Goeker M."/>
        </authorList>
    </citation>
    <scope>NUCLEOTIDE SEQUENCE [LARGE SCALE GENOMIC DNA]</scope>
    <source>
        <strain evidence="8 9">JCM 11668</strain>
    </source>
</reference>
<dbReference type="InterPro" id="IPR016131">
    <property type="entry name" value="Haemerythrin_Fe_BS"/>
</dbReference>
<dbReference type="GO" id="GO:0052621">
    <property type="term" value="F:diguanylate cyclase activity"/>
    <property type="evidence" value="ECO:0007669"/>
    <property type="project" value="UniProtKB-EC"/>
</dbReference>
<keyword evidence="4" id="KW-0408">Iron</keyword>